<protein>
    <recommendedName>
        <fullName evidence="6">NACHT domain-containing protein</fullName>
    </recommendedName>
</protein>
<dbReference type="GeneID" id="89972060"/>
<dbReference type="PANTHER" id="PTHR10039:SF5">
    <property type="entry name" value="NACHT DOMAIN-CONTAINING PROTEIN"/>
    <property type="match status" value="1"/>
</dbReference>
<dbReference type="EMBL" id="JAVRRD010000017">
    <property type="protein sequence ID" value="KAK5050595.1"/>
    <property type="molecule type" value="Genomic_DNA"/>
</dbReference>
<evidence type="ECO:0008006" key="6">
    <source>
        <dbReference type="Google" id="ProtNLM"/>
    </source>
</evidence>
<proteinExistence type="predicted"/>
<dbReference type="Pfam" id="PF24883">
    <property type="entry name" value="NPHP3_N"/>
    <property type="match status" value="1"/>
</dbReference>
<organism evidence="4 5">
    <name type="scientific">Exophiala bonariae</name>
    <dbReference type="NCBI Taxonomy" id="1690606"/>
    <lineage>
        <taxon>Eukaryota</taxon>
        <taxon>Fungi</taxon>
        <taxon>Dikarya</taxon>
        <taxon>Ascomycota</taxon>
        <taxon>Pezizomycotina</taxon>
        <taxon>Eurotiomycetes</taxon>
        <taxon>Chaetothyriomycetidae</taxon>
        <taxon>Chaetothyriales</taxon>
        <taxon>Herpotrichiellaceae</taxon>
        <taxon>Exophiala</taxon>
    </lineage>
</organism>
<evidence type="ECO:0000259" key="3">
    <source>
        <dbReference type="Pfam" id="PF25053"/>
    </source>
</evidence>
<dbReference type="Pfam" id="PF25053">
    <property type="entry name" value="DUF7791"/>
    <property type="match status" value="1"/>
</dbReference>
<feature type="domain" description="DUF7791" evidence="3">
    <location>
        <begin position="553"/>
        <end position="685"/>
    </location>
</feature>
<dbReference type="Gene3D" id="3.40.50.300">
    <property type="entry name" value="P-loop containing nucleotide triphosphate hydrolases"/>
    <property type="match status" value="1"/>
</dbReference>
<reference evidence="4 5" key="1">
    <citation type="submission" date="2023-08" db="EMBL/GenBank/DDBJ databases">
        <title>Black Yeasts Isolated from many extreme environments.</title>
        <authorList>
            <person name="Coleine C."/>
            <person name="Stajich J.E."/>
            <person name="Selbmann L."/>
        </authorList>
    </citation>
    <scope>NUCLEOTIDE SEQUENCE [LARGE SCALE GENOMIC DNA]</scope>
    <source>
        <strain evidence="4 5">CCFEE 5792</strain>
    </source>
</reference>
<dbReference type="Proteomes" id="UP001358417">
    <property type="component" value="Unassembled WGS sequence"/>
</dbReference>
<evidence type="ECO:0000313" key="5">
    <source>
        <dbReference type="Proteomes" id="UP001358417"/>
    </source>
</evidence>
<comment type="caution">
    <text evidence="4">The sequence shown here is derived from an EMBL/GenBank/DDBJ whole genome shotgun (WGS) entry which is preliminary data.</text>
</comment>
<evidence type="ECO:0000259" key="2">
    <source>
        <dbReference type="Pfam" id="PF24883"/>
    </source>
</evidence>
<dbReference type="SUPFAM" id="SSF52540">
    <property type="entry name" value="P-loop containing nucleoside triphosphate hydrolases"/>
    <property type="match status" value="1"/>
</dbReference>
<dbReference type="AlphaFoldDB" id="A0AAV9N993"/>
<dbReference type="InterPro" id="IPR056693">
    <property type="entry name" value="DUF7791"/>
</dbReference>
<keyword evidence="5" id="KW-1185">Reference proteome</keyword>
<keyword evidence="1" id="KW-0677">Repeat</keyword>
<feature type="domain" description="Nephrocystin 3-like N-terminal" evidence="2">
    <location>
        <begin position="275"/>
        <end position="444"/>
    </location>
</feature>
<accession>A0AAV9N993</accession>
<evidence type="ECO:0000256" key="1">
    <source>
        <dbReference type="ARBA" id="ARBA00022737"/>
    </source>
</evidence>
<dbReference type="PANTHER" id="PTHR10039">
    <property type="entry name" value="AMELOGENIN"/>
    <property type="match status" value="1"/>
</dbReference>
<dbReference type="RefSeq" id="XP_064705181.1">
    <property type="nucleotide sequence ID" value="XM_064847460.1"/>
</dbReference>
<gene>
    <name evidence="4" type="ORF">LTR84_003877</name>
</gene>
<sequence>MEPFSVLTVTTSLIQFLDFAGNLVASTYAIYKRKREHSVNDVESLTNDLVGLNNALTKSLSTPDSSSPQTTPRHAELKNLCNECNSLASELLSALEHLGSQAQCDLWSSFRQALRTLWSQPQIENLQKRLDSFRQQISMHLLEELDAVQKKNGLAQADRVHFQEHTRSVLQRSEELSRNILLKVDRNHTMHAGLIDAIRRTHDSHRMEFADNENEALANTMLKYLTTLDETRLSRTLLHRLHFAEIQDRSDAIPEAYQETYQWIFHPSCSSEYSSCFTDWLKDDEQQLYWITGKPGAGKSTLMKFIFENPQTELSVQEWAQGKELVKASFYFWNSGKPIQMSLEGLARTLLHTVLQRLPHLLPRIYPHLLEAWMIFGPSDGAIEDWSWPELHRSLQRLIRALSTRVKTIFFIDGLDEFSGNPIDVINLVRTLLAPNIKICISSRPWVDFEDAFKHRPSLTIENLTTGDIEHYVRSRFHENPGFPALSATNPEYAAQLIENVALKSSGVFLWVHLVTASLLQGLTEGERLSDLQRHLDSLPGDLEDLFTNILDSLDGFHLARASQIFQIIRAALTRLTVLELAFADEEDPEAALKMPTAPLESESTAGRVESMRRRLNACCRGLVEPNSQSKPILASAPISFLHRTVNDWLNQDHNWAKICTAAGGSFDPNPRLCNTHIMKLKASSLDDLTSQFVWDQTTFSIEYAVRTWPSGSDLQFQLFDEIDKTTSLLAAAPRSDGHNFVEAECRTRLIGNSYWASLPNRIHRPPSFLGIATGLQLGPYVQRHLAVIQVSAVDATKLLDIAVTCYWARFSVDAKLESLSGRPVDEAMIEAFLKLGADPNARFVKQREVGLDKRTIWQTLVDQNPSTHLIQIFLDRGATVDDIDLGKIAHYSRLVPAFSQKKTSLLEAKTKSSWWKWKRKQPVQDHLDLTVQRPKHNKPSRI</sequence>
<dbReference type="InterPro" id="IPR027417">
    <property type="entry name" value="P-loop_NTPase"/>
</dbReference>
<name>A0AAV9N993_9EURO</name>
<dbReference type="InterPro" id="IPR056884">
    <property type="entry name" value="NPHP3-like_N"/>
</dbReference>
<evidence type="ECO:0000313" key="4">
    <source>
        <dbReference type="EMBL" id="KAK5050595.1"/>
    </source>
</evidence>